<reference evidence="1" key="1">
    <citation type="submission" date="2020-08" db="EMBL/GenBank/DDBJ databases">
        <title>Genome public.</title>
        <authorList>
            <person name="Liu C."/>
            <person name="Sun Q."/>
        </authorList>
    </citation>
    <scope>NUCLEOTIDE SEQUENCE</scope>
    <source>
        <strain evidence="1">NSJ-31</strain>
    </source>
</reference>
<gene>
    <name evidence="1" type="ORF">H8711_03505</name>
</gene>
<evidence type="ECO:0000313" key="2">
    <source>
        <dbReference type="Proteomes" id="UP000653127"/>
    </source>
</evidence>
<dbReference type="Proteomes" id="UP000653127">
    <property type="component" value="Unassembled WGS sequence"/>
</dbReference>
<dbReference type="RefSeq" id="WP_249282153.1">
    <property type="nucleotide sequence ID" value="NZ_JACRST010000003.1"/>
</dbReference>
<proteinExistence type="predicted"/>
<comment type="caution">
    <text evidence="1">The sequence shown here is derived from an EMBL/GenBank/DDBJ whole genome shotgun (WGS) entry which is preliminary data.</text>
</comment>
<dbReference type="EMBL" id="JACRST010000003">
    <property type="protein sequence ID" value="MBC8546001.1"/>
    <property type="molecule type" value="Genomic_DNA"/>
</dbReference>
<organism evidence="1 2">
    <name type="scientific">Ligaoa zhengdingensis</name>
    <dbReference type="NCBI Taxonomy" id="2763658"/>
    <lineage>
        <taxon>Bacteria</taxon>
        <taxon>Bacillati</taxon>
        <taxon>Bacillota</taxon>
        <taxon>Clostridia</taxon>
        <taxon>Eubacteriales</taxon>
        <taxon>Oscillospiraceae</taxon>
        <taxon>Ligaoa</taxon>
    </lineage>
</organism>
<accession>A0A926DWF7</accession>
<keyword evidence="2" id="KW-1185">Reference proteome</keyword>
<protein>
    <submittedName>
        <fullName evidence="1">Uncharacterized protein</fullName>
    </submittedName>
</protein>
<sequence length="79" mass="9106">MDNDLRIADLPPRVVGELDRLQRQIKRDTGKSVVLVAYEPEVQPTPVFDDRQTMGHSSLKENTFQGEQNLYGNITQWHL</sequence>
<dbReference type="AlphaFoldDB" id="A0A926DWF7"/>
<name>A0A926DWF7_9FIRM</name>
<evidence type="ECO:0000313" key="1">
    <source>
        <dbReference type="EMBL" id="MBC8546001.1"/>
    </source>
</evidence>